<dbReference type="EMBL" id="LUTY01002534">
    <property type="protein sequence ID" value="OAD20150.1"/>
    <property type="molecule type" value="Genomic_DNA"/>
</dbReference>
<organism evidence="1 2">
    <name type="scientific">Candidatus Thiomargarita nelsonii</name>
    <dbReference type="NCBI Taxonomy" id="1003181"/>
    <lineage>
        <taxon>Bacteria</taxon>
        <taxon>Pseudomonadati</taxon>
        <taxon>Pseudomonadota</taxon>
        <taxon>Gammaproteobacteria</taxon>
        <taxon>Thiotrichales</taxon>
        <taxon>Thiotrichaceae</taxon>
        <taxon>Thiomargarita</taxon>
    </lineage>
</organism>
<dbReference type="AlphaFoldDB" id="A0A176RWM1"/>
<protein>
    <submittedName>
        <fullName evidence="1">Uncharacterized protein</fullName>
    </submittedName>
</protein>
<gene>
    <name evidence="1" type="ORF">THIOM_004166</name>
</gene>
<sequence>MVSAPPSAFGFLDPEPATIEIRESQLVNGQTLSILGGNINIDGGQISADRVNIAAISRANELISTATALELESNAELGVGTRK</sequence>
<dbReference type="Proteomes" id="UP000076962">
    <property type="component" value="Unassembled WGS sequence"/>
</dbReference>
<accession>A0A176RWM1</accession>
<comment type="caution">
    <text evidence="1">The sequence shown here is derived from an EMBL/GenBank/DDBJ whole genome shotgun (WGS) entry which is preliminary data.</text>
</comment>
<proteinExistence type="predicted"/>
<reference evidence="1 2" key="1">
    <citation type="submission" date="2016-05" db="EMBL/GenBank/DDBJ databases">
        <title>Single-cell genome of chain-forming Candidatus Thiomargarita nelsonii and comparison to other large sulfur-oxidizing bacteria.</title>
        <authorList>
            <person name="Winkel M."/>
            <person name="Salman V."/>
            <person name="Woyke T."/>
            <person name="Schulz-Vogt H."/>
            <person name="Richter M."/>
            <person name="Flood B."/>
            <person name="Bailey J."/>
            <person name="Amann R."/>
            <person name="Mussmann M."/>
        </authorList>
    </citation>
    <scope>NUCLEOTIDE SEQUENCE [LARGE SCALE GENOMIC DNA]</scope>
    <source>
        <strain evidence="1 2">THI036</strain>
    </source>
</reference>
<evidence type="ECO:0000313" key="2">
    <source>
        <dbReference type="Proteomes" id="UP000076962"/>
    </source>
</evidence>
<keyword evidence="2" id="KW-1185">Reference proteome</keyword>
<evidence type="ECO:0000313" key="1">
    <source>
        <dbReference type="EMBL" id="OAD20150.1"/>
    </source>
</evidence>
<name>A0A176RWM1_9GAMM</name>